<evidence type="ECO:0000256" key="3">
    <source>
        <dbReference type="ARBA" id="ARBA00022676"/>
    </source>
</evidence>
<evidence type="ECO:0000256" key="1">
    <source>
        <dbReference type="ARBA" id="ARBA00004651"/>
    </source>
</evidence>
<feature type="transmembrane region" description="Helical" evidence="8">
    <location>
        <begin position="398"/>
        <end position="418"/>
    </location>
</feature>
<organism evidence="10">
    <name type="scientific">freshwater metagenome</name>
    <dbReference type="NCBI Taxonomy" id="449393"/>
    <lineage>
        <taxon>unclassified sequences</taxon>
        <taxon>metagenomes</taxon>
        <taxon>ecological metagenomes</taxon>
    </lineage>
</organism>
<feature type="transmembrane region" description="Helical" evidence="8">
    <location>
        <begin position="343"/>
        <end position="361"/>
    </location>
</feature>
<dbReference type="AlphaFoldDB" id="A0A6J6QS98"/>
<reference evidence="10" key="1">
    <citation type="submission" date="2020-05" db="EMBL/GenBank/DDBJ databases">
        <authorList>
            <person name="Chiriac C."/>
            <person name="Salcher M."/>
            <person name="Ghai R."/>
            <person name="Kavagutti S V."/>
        </authorList>
    </citation>
    <scope>NUCLEOTIDE SEQUENCE</scope>
</reference>
<sequence>MVNALARTIRANRPLAALTGFSVLLGLWNVSQYFATAGYDGVEHMEYADGLIFGGQLPHYTGEYYTPPGYYTLAGIADWLARHAGVGEWHRAGMALNVVFLAITVVVVHRLAVELWPDRPRRAFAAAAFVAFFPLAVKDETMFHPETLSLCLTTLALLLCVKTFANGRWAWGLGITLGAAQLVRAPALWAVAGCLLALAAARKFRETAIVLVLAGVIAAPWYIHQYGTYGGSPVFNRPTVQKPLYERRPVSFYLDPGVPAVVSAPYKRHFLNRLVPTTYAEAWGDYFGIWAWNGGGDGGKGRPGSGARTALVIQSLVGIIPTLLALAGWVFLLGEARRRPERLPIVLVPLFGVASYLLFTVSYPTPDGDVLKATYMLTAAGAWALGFATALDRLRGRWLRATVAVLALSALAELPFLIY</sequence>
<evidence type="ECO:0000256" key="5">
    <source>
        <dbReference type="ARBA" id="ARBA00022692"/>
    </source>
</evidence>
<dbReference type="PANTHER" id="PTHR33908:SF11">
    <property type="entry name" value="MEMBRANE PROTEIN"/>
    <property type="match status" value="1"/>
</dbReference>
<evidence type="ECO:0000259" key="9">
    <source>
        <dbReference type="Pfam" id="PF13231"/>
    </source>
</evidence>
<evidence type="ECO:0000256" key="2">
    <source>
        <dbReference type="ARBA" id="ARBA00022475"/>
    </source>
</evidence>
<protein>
    <submittedName>
        <fullName evidence="10">Unannotated protein</fullName>
    </submittedName>
</protein>
<dbReference type="GO" id="GO:0005886">
    <property type="term" value="C:plasma membrane"/>
    <property type="evidence" value="ECO:0007669"/>
    <property type="project" value="UniProtKB-SubCell"/>
</dbReference>
<dbReference type="EMBL" id="CAEZXP010000010">
    <property type="protein sequence ID" value="CAB4710224.1"/>
    <property type="molecule type" value="Genomic_DNA"/>
</dbReference>
<keyword evidence="3" id="KW-0328">Glycosyltransferase</keyword>
<name>A0A6J6QS98_9ZZZZ</name>
<feature type="transmembrane region" description="Helical" evidence="8">
    <location>
        <begin position="208"/>
        <end position="224"/>
    </location>
</feature>
<dbReference type="PANTHER" id="PTHR33908">
    <property type="entry name" value="MANNOSYLTRANSFERASE YKCB-RELATED"/>
    <property type="match status" value="1"/>
</dbReference>
<dbReference type="InterPro" id="IPR050297">
    <property type="entry name" value="LipidA_mod_glycosyltrf_83"/>
</dbReference>
<gene>
    <name evidence="10" type="ORF">UFOPK2399_01949</name>
</gene>
<evidence type="ECO:0000256" key="8">
    <source>
        <dbReference type="SAM" id="Phobius"/>
    </source>
</evidence>
<dbReference type="InterPro" id="IPR038731">
    <property type="entry name" value="RgtA/B/C-like"/>
</dbReference>
<feature type="transmembrane region" description="Helical" evidence="8">
    <location>
        <begin position="149"/>
        <end position="171"/>
    </location>
</feature>
<keyword evidence="5 8" id="KW-0812">Transmembrane</keyword>
<accession>A0A6J6QS98</accession>
<feature type="transmembrane region" description="Helical" evidence="8">
    <location>
        <begin position="183"/>
        <end position="201"/>
    </location>
</feature>
<evidence type="ECO:0000256" key="4">
    <source>
        <dbReference type="ARBA" id="ARBA00022679"/>
    </source>
</evidence>
<keyword evidence="6 8" id="KW-1133">Transmembrane helix</keyword>
<evidence type="ECO:0000256" key="7">
    <source>
        <dbReference type="ARBA" id="ARBA00023136"/>
    </source>
</evidence>
<keyword evidence="4" id="KW-0808">Transferase</keyword>
<evidence type="ECO:0000313" key="10">
    <source>
        <dbReference type="EMBL" id="CAB4710224.1"/>
    </source>
</evidence>
<keyword evidence="7 8" id="KW-0472">Membrane</keyword>
<comment type="subcellular location">
    <subcellularLocation>
        <location evidence="1">Cell membrane</location>
        <topology evidence="1">Multi-pass membrane protein</topology>
    </subcellularLocation>
</comment>
<evidence type="ECO:0000256" key="6">
    <source>
        <dbReference type="ARBA" id="ARBA00022989"/>
    </source>
</evidence>
<feature type="transmembrane region" description="Helical" evidence="8">
    <location>
        <begin position="373"/>
        <end position="391"/>
    </location>
</feature>
<keyword evidence="2" id="KW-1003">Cell membrane</keyword>
<dbReference type="GO" id="GO:0016763">
    <property type="term" value="F:pentosyltransferase activity"/>
    <property type="evidence" value="ECO:0007669"/>
    <property type="project" value="TreeGrafter"/>
</dbReference>
<dbReference type="GO" id="GO:0008610">
    <property type="term" value="P:lipid biosynthetic process"/>
    <property type="evidence" value="ECO:0007669"/>
    <property type="project" value="UniProtKB-ARBA"/>
</dbReference>
<feature type="transmembrane region" description="Helical" evidence="8">
    <location>
        <begin position="311"/>
        <end position="331"/>
    </location>
</feature>
<dbReference type="Pfam" id="PF13231">
    <property type="entry name" value="PMT_2"/>
    <property type="match status" value="1"/>
</dbReference>
<proteinExistence type="predicted"/>
<feature type="domain" description="Glycosyltransferase RgtA/B/C/D-like" evidence="9">
    <location>
        <begin position="92"/>
        <end position="220"/>
    </location>
</feature>
<feature type="transmembrane region" description="Helical" evidence="8">
    <location>
        <begin position="92"/>
        <end position="113"/>
    </location>
</feature>